<dbReference type="Proteomes" id="UP000886844">
    <property type="component" value="Unassembled WGS sequence"/>
</dbReference>
<evidence type="ECO:0000256" key="1">
    <source>
        <dbReference type="ARBA" id="ARBA00004571"/>
    </source>
</evidence>
<keyword evidence="8" id="KW-0732">Signal</keyword>
<dbReference type="Gene3D" id="2.40.170.20">
    <property type="entry name" value="TonB-dependent receptor, beta-barrel domain"/>
    <property type="match status" value="1"/>
</dbReference>
<name>A0A9D1Z0B1_9BACT</name>
<comment type="similarity">
    <text evidence="7">Belongs to the TonB-dependent receptor family.</text>
</comment>
<dbReference type="InterPro" id="IPR023996">
    <property type="entry name" value="TonB-dep_OMP_SusC/RagA"/>
</dbReference>
<accession>A0A9D1Z0B1</accession>
<evidence type="ECO:0000256" key="7">
    <source>
        <dbReference type="PROSITE-ProRule" id="PRU01360"/>
    </source>
</evidence>
<comment type="caution">
    <text evidence="10">The sequence shown here is derived from an EMBL/GenBank/DDBJ whole genome shotgun (WGS) entry which is preliminary data.</text>
</comment>
<dbReference type="InterPro" id="IPR037066">
    <property type="entry name" value="Plug_dom_sf"/>
</dbReference>
<dbReference type="NCBIfam" id="TIGR04057">
    <property type="entry name" value="SusC_RagA_signa"/>
    <property type="match status" value="1"/>
</dbReference>
<dbReference type="GO" id="GO:0009279">
    <property type="term" value="C:cell outer membrane"/>
    <property type="evidence" value="ECO:0007669"/>
    <property type="project" value="UniProtKB-SubCell"/>
</dbReference>
<keyword evidence="6 7" id="KW-0998">Cell outer membrane</keyword>
<dbReference type="PROSITE" id="PS52016">
    <property type="entry name" value="TONB_DEPENDENT_REC_3"/>
    <property type="match status" value="1"/>
</dbReference>
<dbReference type="Gene3D" id="2.170.130.10">
    <property type="entry name" value="TonB-dependent receptor, plug domain"/>
    <property type="match status" value="1"/>
</dbReference>
<evidence type="ECO:0000256" key="6">
    <source>
        <dbReference type="ARBA" id="ARBA00023237"/>
    </source>
</evidence>
<dbReference type="SUPFAM" id="SSF56935">
    <property type="entry name" value="Porins"/>
    <property type="match status" value="1"/>
</dbReference>
<organism evidence="10 11">
    <name type="scientific">Candidatus Alistipes intestinigallinarum</name>
    <dbReference type="NCBI Taxonomy" id="2838440"/>
    <lineage>
        <taxon>Bacteria</taxon>
        <taxon>Pseudomonadati</taxon>
        <taxon>Bacteroidota</taxon>
        <taxon>Bacteroidia</taxon>
        <taxon>Bacteroidales</taxon>
        <taxon>Rikenellaceae</taxon>
        <taxon>Alistipes</taxon>
    </lineage>
</organism>
<dbReference type="Pfam" id="PF13715">
    <property type="entry name" value="CarbopepD_reg_2"/>
    <property type="match status" value="1"/>
</dbReference>
<keyword evidence="10" id="KW-0675">Receptor</keyword>
<keyword evidence="3 7" id="KW-1134">Transmembrane beta strand</keyword>
<dbReference type="EMBL" id="DXDA01000024">
    <property type="protein sequence ID" value="HIY68370.1"/>
    <property type="molecule type" value="Genomic_DNA"/>
</dbReference>
<keyword evidence="4 7" id="KW-0812">Transmembrane</keyword>
<keyword evidence="2 7" id="KW-0813">Transport</keyword>
<evidence type="ECO:0000256" key="8">
    <source>
        <dbReference type="SAM" id="SignalP"/>
    </source>
</evidence>
<dbReference type="InterPro" id="IPR036942">
    <property type="entry name" value="Beta-barrel_TonB_sf"/>
</dbReference>
<dbReference type="AlphaFoldDB" id="A0A9D1Z0B1"/>
<feature type="domain" description="TonB-dependent receptor plug" evidence="9">
    <location>
        <begin position="125"/>
        <end position="230"/>
    </location>
</feature>
<protein>
    <submittedName>
        <fullName evidence="10">TonB-dependent receptor</fullName>
    </submittedName>
</protein>
<evidence type="ECO:0000313" key="11">
    <source>
        <dbReference type="Proteomes" id="UP000886844"/>
    </source>
</evidence>
<reference evidence="10" key="1">
    <citation type="journal article" date="2021" name="PeerJ">
        <title>Extensive microbial diversity within the chicken gut microbiome revealed by metagenomics and culture.</title>
        <authorList>
            <person name="Gilroy R."/>
            <person name="Ravi A."/>
            <person name="Getino M."/>
            <person name="Pursley I."/>
            <person name="Horton D.L."/>
            <person name="Alikhan N.F."/>
            <person name="Baker D."/>
            <person name="Gharbi K."/>
            <person name="Hall N."/>
            <person name="Watson M."/>
            <person name="Adriaenssens E.M."/>
            <person name="Foster-Nyarko E."/>
            <person name="Jarju S."/>
            <person name="Secka A."/>
            <person name="Antonio M."/>
            <person name="Oren A."/>
            <person name="Chaudhuri R.R."/>
            <person name="La Ragione R."/>
            <person name="Hildebrand F."/>
            <person name="Pallen M.J."/>
        </authorList>
    </citation>
    <scope>NUCLEOTIDE SEQUENCE</scope>
    <source>
        <strain evidence="10">5134</strain>
    </source>
</reference>
<keyword evidence="5 7" id="KW-0472">Membrane</keyword>
<dbReference type="InterPro" id="IPR008969">
    <property type="entry name" value="CarboxyPept-like_regulatory"/>
</dbReference>
<reference evidence="10" key="2">
    <citation type="submission" date="2021-04" db="EMBL/GenBank/DDBJ databases">
        <authorList>
            <person name="Gilroy R."/>
        </authorList>
    </citation>
    <scope>NUCLEOTIDE SEQUENCE</scope>
    <source>
        <strain evidence="10">5134</strain>
    </source>
</reference>
<dbReference type="Pfam" id="PF07715">
    <property type="entry name" value="Plug"/>
    <property type="match status" value="1"/>
</dbReference>
<feature type="signal peptide" evidence="8">
    <location>
        <begin position="1"/>
        <end position="31"/>
    </location>
</feature>
<comment type="subcellular location">
    <subcellularLocation>
        <location evidence="1 7">Cell outer membrane</location>
        <topology evidence="1 7">Multi-pass membrane protein</topology>
    </subcellularLocation>
</comment>
<sequence length="1005" mass="110865">MKRLYQTLRSGFTLCVGSLLLALATGLPAMAQKITVNGTIRDAAGNPVVGASIVDLKNPASGTSSGIDGAFSLSADPKAELEVSFIGYRSQRIPLNNRTHLEITLEEDTAQIDEVVVVGYGTMRKNDLTGAIASVGSKQIRDTPVANVGQAIQGKISGVQIVDAGKPGDNVSIKIRGLGTINDSDPLVVIDGVPTDLGLASLNMADIDRIDVLKDASATAIYGARGANGVVMVTTKRGQSGEGRLSVTANWAIQNVTSIPEMLNAAEYAAYSNDMLSAAGLATNPAWSDPSSLGEGTDWLDELFQTGVMQNYTVSYSGGNEKSHYYVSGGFLDQSGTVRTVNYQRFTFQNNNDTQLFRWLKLSNNITFSTDKKSAGSYSISDAMKALPTQSVKDADGSWSGPEGNSYWYGDIRNPIGTLYTNDNQTKGYNFLANISAEVTLFPWLRFKSTFGYDAKMWYNDNFSQAYDYSPTPVEETTRYQDTNKSFTYLWDNYFTFERTFADKHDVSLMVGSSAQWNRTDAFNATMAGFLFDSVHEFDNGNTMKDIGGSSSDWALLSFMARLNYTYDDRFLVTATFRRDGSSRFGPDHRWGNFPSVSAAWRISRERWFPQDLFVSDLKLRAGYGITGNEKIGSYSYISTYSTGSYIFGSNVVSTLMAKTMANPTIHWEEVRQSNIGIDAALFNSRLNFSVDAYVKNTADMLVKAAIPITSGFEDTTTTYTNAGKVRNKGVEMSLRSVNLDGRNGGLRWETTVTATFNRNRIISLNSDTPLYQNEINGAYVTMQRNGSPINVFYGYVTDGLFQTQEEVDNHAFQESGTAPGDIRFKDLNNDGVINDEDRTIIGDPNPDWMFSMVNDFSWKGFDLSIYLQGVTGNEIFNATNITTEGMSSAHNQTASVRYRWVGYGTSTVMPRAVYGDPNHNARISDRFVEDGSYLRLKNITLGYTLPARWMKQLHIQNARIYFSCENLATLTKYTGFDPEIGINGIDNGTYPVSRTFSLGVNFNF</sequence>
<dbReference type="InterPro" id="IPR039426">
    <property type="entry name" value="TonB-dep_rcpt-like"/>
</dbReference>
<dbReference type="SUPFAM" id="SSF49464">
    <property type="entry name" value="Carboxypeptidase regulatory domain-like"/>
    <property type="match status" value="1"/>
</dbReference>
<dbReference type="NCBIfam" id="TIGR04056">
    <property type="entry name" value="OMP_RagA_SusC"/>
    <property type="match status" value="1"/>
</dbReference>
<evidence type="ECO:0000256" key="2">
    <source>
        <dbReference type="ARBA" id="ARBA00022448"/>
    </source>
</evidence>
<evidence type="ECO:0000256" key="5">
    <source>
        <dbReference type="ARBA" id="ARBA00023136"/>
    </source>
</evidence>
<dbReference type="InterPro" id="IPR023997">
    <property type="entry name" value="TonB-dep_OMP_SusC/RagA_CS"/>
</dbReference>
<gene>
    <name evidence="10" type="ORF">H9828_03005</name>
</gene>
<evidence type="ECO:0000313" key="10">
    <source>
        <dbReference type="EMBL" id="HIY68370.1"/>
    </source>
</evidence>
<evidence type="ECO:0000256" key="4">
    <source>
        <dbReference type="ARBA" id="ARBA00022692"/>
    </source>
</evidence>
<evidence type="ECO:0000256" key="3">
    <source>
        <dbReference type="ARBA" id="ARBA00022452"/>
    </source>
</evidence>
<evidence type="ECO:0000259" key="9">
    <source>
        <dbReference type="Pfam" id="PF07715"/>
    </source>
</evidence>
<feature type="chain" id="PRO_5038779410" evidence="8">
    <location>
        <begin position="32"/>
        <end position="1005"/>
    </location>
</feature>
<proteinExistence type="inferred from homology"/>
<dbReference type="InterPro" id="IPR012910">
    <property type="entry name" value="Plug_dom"/>
</dbReference>